<accession>A0A1W5YNW2</accession>
<name>A0A1W5YNW2_9ZZZZ</name>
<dbReference type="PANTHER" id="PTHR31490">
    <property type="entry name" value="GLYCOSYL HYDROLASE"/>
    <property type="match status" value="1"/>
</dbReference>
<evidence type="ECO:0000256" key="4">
    <source>
        <dbReference type="ARBA" id="ARBA00023326"/>
    </source>
</evidence>
<keyword evidence="3 6" id="KW-0326">Glycosidase</keyword>
<evidence type="ECO:0000256" key="3">
    <source>
        <dbReference type="ARBA" id="ARBA00023295"/>
    </source>
</evidence>
<organism evidence="6">
    <name type="scientific">uncultured organism</name>
    <dbReference type="NCBI Taxonomy" id="155900"/>
    <lineage>
        <taxon>unclassified sequences</taxon>
        <taxon>environmental samples</taxon>
    </lineage>
</organism>
<proteinExistence type="predicted"/>
<evidence type="ECO:0000256" key="1">
    <source>
        <dbReference type="ARBA" id="ARBA00022801"/>
    </source>
</evidence>
<dbReference type="GO" id="GO:0045493">
    <property type="term" value="P:xylan catabolic process"/>
    <property type="evidence" value="ECO:0007669"/>
    <property type="project" value="UniProtKB-KW"/>
</dbReference>
<dbReference type="Gene3D" id="3.20.20.80">
    <property type="entry name" value="Glycosidases"/>
    <property type="match status" value="1"/>
</dbReference>
<keyword evidence="1 6" id="KW-0378">Hydrolase</keyword>
<dbReference type="InterPro" id="IPR044846">
    <property type="entry name" value="GH10"/>
</dbReference>
<feature type="domain" description="GH10" evidence="5">
    <location>
        <begin position="19"/>
        <end position="367"/>
    </location>
</feature>
<keyword evidence="4" id="KW-0624">Polysaccharide degradation</keyword>
<dbReference type="GO" id="GO:0004553">
    <property type="term" value="F:hydrolase activity, hydrolyzing O-glycosyl compounds"/>
    <property type="evidence" value="ECO:0007669"/>
    <property type="project" value="InterPro"/>
</dbReference>
<dbReference type="PROSITE" id="PS00591">
    <property type="entry name" value="GH10_1"/>
    <property type="match status" value="1"/>
</dbReference>
<evidence type="ECO:0000313" key="6">
    <source>
        <dbReference type="EMBL" id="ARI46382.1"/>
    </source>
</evidence>
<evidence type="ECO:0000256" key="2">
    <source>
        <dbReference type="ARBA" id="ARBA00023277"/>
    </source>
</evidence>
<dbReference type="PANTHER" id="PTHR31490:SF90">
    <property type="entry name" value="ENDO-1,4-BETA-XYLANASE A"/>
    <property type="match status" value="1"/>
</dbReference>
<dbReference type="PRINTS" id="PR00134">
    <property type="entry name" value="GLHYDRLASE10"/>
</dbReference>
<keyword evidence="2" id="KW-0119">Carbohydrate metabolism</keyword>
<dbReference type="Pfam" id="PF00331">
    <property type="entry name" value="Glyco_hydro_10"/>
    <property type="match status" value="1"/>
</dbReference>
<dbReference type="EMBL" id="KX644153">
    <property type="protein sequence ID" value="ARI46382.1"/>
    <property type="molecule type" value="Genomic_DNA"/>
</dbReference>
<dbReference type="InterPro" id="IPR017853">
    <property type="entry name" value="GH"/>
</dbReference>
<sequence>MIKNKKILILMLTMMPLASMAQQGLKDAIGKYCLIGAAVNQWQSDGQVPEADAVLDKHFNCAVAENCMKPESLAPAEGIFDFRVADKFVSYCQQHNLKVLGHCLVWHSQAPDWWFTNGYAASRASKEVVKARLIKHIKTVVGHYKGQVHGWDVVNEAIEDDGSFRKSPYYNLLGEEFIEIAFRTAHEADPDAELYYNDYSMAGAKKREAVCRLVKNLKAKGLRIDGVGMQSHNGLDYPNLEEYEKSIDAFAACGVKVMITELDVNVLPNPQGFGGADIAQNFELQKKFNPYVEGLPAAKEKEVEKRWMELFKIYYKHRDQISRINLWGISDGGSWLNGWPMKGRTNYPLLFDRQYKAKPVVNEIIKLYK</sequence>
<protein>
    <submittedName>
        <fullName evidence="6">Xylanase CM6</fullName>
    </submittedName>
</protein>
<keyword evidence="6" id="KW-0858">Xylan degradation</keyword>
<dbReference type="InterPro" id="IPR031158">
    <property type="entry name" value="GH10_AS"/>
</dbReference>
<dbReference type="PROSITE" id="PS51760">
    <property type="entry name" value="GH10_2"/>
    <property type="match status" value="1"/>
</dbReference>
<dbReference type="AlphaFoldDB" id="A0A1W5YNW2"/>
<evidence type="ECO:0000259" key="5">
    <source>
        <dbReference type="PROSITE" id="PS51760"/>
    </source>
</evidence>
<dbReference type="InterPro" id="IPR001000">
    <property type="entry name" value="GH10_dom"/>
</dbReference>
<dbReference type="SMART" id="SM00633">
    <property type="entry name" value="Glyco_10"/>
    <property type="match status" value="1"/>
</dbReference>
<dbReference type="SUPFAM" id="SSF51445">
    <property type="entry name" value="(Trans)glycosidases"/>
    <property type="match status" value="1"/>
</dbReference>
<reference evidence="6" key="1">
    <citation type="submission" date="2016-07" db="EMBL/GenBank/DDBJ databases">
        <title>New xylanase and cellulase from camel rumen.</title>
        <authorList>
            <person name="Khalili Ghadikolaei K."/>
            <person name="Shahbani Zahiri H."/>
            <person name="Hosseini Salekdeh G."/>
            <person name="Akbari Noghabi K."/>
        </authorList>
    </citation>
    <scope>NUCLEOTIDE SEQUENCE</scope>
</reference>